<dbReference type="GO" id="GO:0005829">
    <property type="term" value="C:cytosol"/>
    <property type="evidence" value="ECO:0007669"/>
    <property type="project" value="TreeGrafter"/>
</dbReference>
<dbReference type="HAMAP" id="MF_01077">
    <property type="entry name" value="RimP"/>
    <property type="match status" value="1"/>
</dbReference>
<proteinExistence type="inferred from homology"/>
<dbReference type="PANTHER" id="PTHR33867">
    <property type="entry name" value="RIBOSOME MATURATION FACTOR RIMP"/>
    <property type="match status" value="1"/>
</dbReference>
<protein>
    <recommendedName>
        <fullName evidence="2">Ribosome maturation factor RimP</fullName>
    </recommendedName>
</protein>
<dbReference type="GO" id="GO:0000028">
    <property type="term" value="P:ribosomal small subunit assembly"/>
    <property type="evidence" value="ECO:0007669"/>
    <property type="project" value="TreeGrafter"/>
</dbReference>
<dbReference type="GO" id="GO:0006412">
    <property type="term" value="P:translation"/>
    <property type="evidence" value="ECO:0007669"/>
    <property type="project" value="TreeGrafter"/>
</dbReference>
<gene>
    <name evidence="1" type="ORF">RMAR00112_LOCUS31748</name>
</gene>
<reference evidence="1" key="1">
    <citation type="submission" date="2021-01" db="EMBL/GenBank/DDBJ databases">
        <authorList>
            <person name="Corre E."/>
            <person name="Pelletier E."/>
            <person name="Niang G."/>
            <person name="Scheremetjew M."/>
            <person name="Finn R."/>
            <person name="Kale V."/>
            <person name="Holt S."/>
            <person name="Cochrane G."/>
            <person name="Meng A."/>
            <person name="Brown T."/>
            <person name="Cohen L."/>
        </authorList>
    </citation>
    <scope>NUCLEOTIDE SEQUENCE</scope>
    <source>
        <strain evidence="1">CCMP 769</strain>
    </source>
</reference>
<dbReference type="EMBL" id="HBHW01041272">
    <property type="protein sequence ID" value="CAE0063676.1"/>
    <property type="molecule type" value="Transcribed_RNA"/>
</dbReference>
<evidence type="ECO:0008006" key="2">
    <source>
        <dbReference type="Google" id="ProtNLM"/>
    </source>
</evidence>
<organism evidence="1">
    <name type="scientific">Rhodosorus marinus</name>
    <dbReference type="NCBI Taxonomy" id="101924"/>
    <lineage>
        <taxon>Eukaryota</taxon>
        <taxon>Rhodophyta</taxon>
        <taxon>Stylonematophyceae</taxon>
        <taxon>Stylonematales</taxon>
        <taxon>Stylonemataceae</taxon>
        <taxon>Rhodosorus</taxon>
    </lineage>
</organism>
<name>A0A7S3ENJ8_9RHOD</name>
<dbReference type="SUPFAM" id="SSF75420">
    <property type="entry name" value="YhbC-like, N-terminal domain"/>
    <property type="match status" value="1"/>
</dbReference>
<accession>A0A7S3ENJ8</accession>
<dbReference type="InterPro" id="IPR036847">
    <property type="entry name" value="RimP_C_sf"/>
</dbReference>
<sequence length="180" mass="19875">MAGFVAPVGTGERLRRARTLRPCAENGLCDRIRPIAESFAAPLGLKVEQTLFENRKLSVFLGDGERKPTLEDCESLSKILDDTIADDETYDSLTGSNFSLVVSTAGVNDVLTRDFEFNVFKGFSIIITTSEEFKGKRELTGTLHGRDEKHVRLNKKGRIVKIPRAIVTSVQLTKAKSEDG</sequence>
<dbReference type="AlphaFoldDB" id="A0A7S3ENJ8"/>
<dbReference type="InterPro" id="IPR035956">
    <property type="entry name" value="RimP_N_sf"/>
</dbReference>
<dbReference type="InterPro" id="IPR003728">
    <property type="entry name" value="Ribosome_maturation_RimP"/>
</dbReference>
<evidence type="ECO:0000313" key="1">
    <source>
        <dbReference type="EMBL" id="CAE0063676.1"/>
    </source>
</evidence>
<dbReference type="PANTHER" id="PTHR33867:SF1">
    <property type="entry name" value="RIBOSOME MATURATION FACTOR RIMP"/>
    <property type="match status" value="1"/>
</dbReference>
<dbReference type="SUPFAM" id="SSF74942">
    <property type="entry name" value="YhbC-like, C-terminal domain"/>
    <property type="match status" value="1"/>
</dbReference>